<keyword evidence="3" id="KW-0505">Motor protein</keyword>
<dbReference type="GO" id="GO:0005874">
    <property type="term" value="C:microtubule"/>
    <property type="evidence" value="ECO:0007669"/>
    <property type="project" value="TreeGrafter"/>
</dbReference>
<evidence type="ECO:0000256" key="5">
    <source>
        <dbReference type="RuleBase" id="RU003932"/>
    </source>
</evidence>
<dbReference type="GO" id="GO:0048312">
    <property type="term" value="P:intracellular distribution of mitochondria"/>
    <property type="evidence" value="ECO:0007669"/>
    <property type="project" value="TreeGrafter"/>
</dbReference>
<dbReference type="AlphaFoldDB" id="A0A8E5HQ82"/>
<protein>
    <recommendedName>
        <fullName evidence="4">Vacuolar protein sorting-associated protein 1</fullName>
    </recommendedName>
</protein>
<keyword evidence="2 5" id="KW-0342">GTP-binding</keyword>
<dbReference type="RefSeq" id="XP_042997259.1">
    <property type="nucleotide sequence ID" value="XM_043141325.1"/>
</dbReference>
<feature type="domain" description="GED" evidence="7">
    <location>
        <begin position="612"/>
        <end position="699"/>
    </location>
</feature>
<dbReference type="EMBL" id="CP072755">
    <property type="protein sequence ID" value="QUC19586.1"/>
    <property type="molecule type" value="Genomic_DNA"/>
</dbReference>
<dbReference type="InterPro" id="IPR001401">
    <property type="entry name" value="Dynamin_GTPase"/>
</dbReference>
<dbReference type="GO" id="GO:0007033">
    <property type="term" value="P:vacuole organization"/>
    <property type="evidence" value="ECO:0007669"/>
    <property type="project" value="UniProtKB-ARBA"/>
</dbReference>
<dbReference type="InterPro" id="IPR045063">
    <property type="entry name" value="Dynamin_N"/>
</dbReference>
<dbReference type="InterPro" id="IPR027417">
    <property type="entry name" value="P-loop_NTPase"/>
</dbReference>
<dbReference type="Pfam" id="PF00350">
    <property type="entry name" value="Dynamin_N"/>
    <property type="match status" value="1"/>
</dbReference>
<dbReference type="PRINTS" id="PR00195">
    <property type="entry name" value="DYNAMIN"/>
</dbReference>
<dbReference type="GO" id="GO:0016559">
    <property type="term" value="P:peroxisome fission"/>
    <property type="evidence" value="ECO:0007669"/>
    <property type="project" value="TreeGrafter"/>
</dbReference>
<dbReference type="KEGG" id="uvi:66064605"/>
<evidence type="ECO:0000256" key="2">
    <source>
        <dbReference type="ARBA" id="ARBA00023134"/>
    </source>
</evidence>
<evidence type="ECO:0000256" key="4">
    <source>
        <dbReference type="ARBA" id="ARBA00073589"/>
    </source>
</evidence>
<dbReference type="InterPro" id="IPR003130">
    <property type="entry name" value="GED"/>
</dbReference>
<keyword evidence="1 5" id="KW-0547">Nucleotide-binding</keyword>
<dbReference type="InterPro" id="IPR020850">
    <property type="entry name" value="GED_dom"/>
</dbReference>
<name>A0A8E5HQ82_USTVR</name>
<dbReference type="OrthoDB" id="5061070at2759"/>
<dbReference type="GO" id="GO:0005525">
    <property type="term" value="F:GTP binding"/>
    <property type="evidence" value="ECO:0007669"/>
    <property type="project" value="UniProtKB-KW"/>
</dbReference>
<dbReference type="Gene3D" id="3.40.50.300">
    <property type="entry name" value="P-loop containing nucleotide triphosphate hydrolases"/>
    <property type="match status" value="1"/>
</dbReference>
<dbReference type="GO" id="GO:0006897">
    <property type="term" value="P:endocytosis"/>
    <property type="evidence" value="ECO:0007669"/>
    <property type="project" value="TreeGrafter"/>
</dbReference>
<dbReference type="InterPro" id="IPR000375">
    <property type="entry name" value="Dynamin_stalk"/>
</dbReference>
<dbReference type="GeneID" id="66064605"/>
<sequence>MSGSLATPGGISDPALIQLVNKLQDVFATVGVNNPIDLPQIVVVGSQSSGKSSVLENIVGRDFLPRGSGIVTRRPLVLQLINRPAQTNGVSADEVSTANDKAANADEWGEFLHIPGQKYYDFGMIREEIARETESKVGKNAGISPAPINLRIYSPNVLTLTLVDLPGLTKVPVGDQPRDIERQIREMVLKYIGKSNAIILAVTAANIDLANSDGLKLAREVDPEGQRTIGVLTKVDLMDEGTDVIDILSNRVIPLRLGYVPVVNRGQRDIDNKKAINVALEAEKAFFENHKAYRNKSSYCGTPYLARKLNLILMMHIKQTLPDIKARISSSLLKYTSELESLGPSMLGNSANIVLNIITEFTNEWRTVLDGNNTELSSTELSGGARISFVFHELYSNGVKALDPFDVVKDVDIRTILYNSSGSSPALFVGTTAFELIVKQQIKRLEDPSLKCVSLAYDELVRILSQLLAKSLYRRYPQLKEKMHGVVIGFFKKAMEPTNKLVRDLVAMEACYINTGHPDFLNGHRAMAIVNERYNPSKPVQVDPKTGKPLPVPSTPARTGSPTVPETDGTGNAGFFGSFFAAKNKKKAAAMEAPPPTLKASGTLSERENIEVEVIKLLISSYYNIVKRTMIDMVPKAIMLNLVQFTKDEMQRELLENMYRTDTLDDLLKESDFTIRRRKECQQMVESLGKASEIVSQVQ</sequence>
<dbReference type="PROSITE" id="PS51388">
    <property type="entry name" value="GED"/>
    <property type="match status" value="1"/>
</dbReference>
<accession>A0A8E5HQ82</accession>
<comment type="similarity">
    <text evidence="5">Belongs to the TRAFAC class dynamin-like GTPase superfamily. Dynamin/Fzo/YdjA family.</text>
</comment>
<dbReference type="SUPFAM" id="SSF52540">
    <property type="entry name" value="P-loop containing nucleoside triphosphate hydrolases"/>
    <property type="match status" value="1"/>
</dbReference>
<dbReference type="InterPro" id="IPR022812">
    <property type="entry name" value="Dynamin"/>
</dbReference>
<dbReference type="GO" id="GO:0000266">
    <property type="term" value="P:mitochondrial fission"/>
    <property type="evidence" value="ECO:0007669"/>
    <property type="project" value="TreeGrafter"/>
</dbReference>
<dbReference type="SMART" id="SM00053">
    <property type="entry name" value="DYNc"/>
    <property type="match status" value="1"/>
</dbReference>
<evidence type="ECO:0000256" key="1">
    <source>
        <dbReference type="ARBA" id="ARBA00022741"/>
    </source>
</evidence>
<proteinExistence type="inferred from homology"/>
<feature type="domain" description="Dynamin-type G" evidence="8">
    <location>
        <begin position="35"/>
        <end position="322"/>
    </location>
</feature>
<evidence type="ECO:0000313" key="9">
    <source>
        <dbReference type="EMBL" id="QUC19586.1"/>
    </source>
</evidence>
<keyword evidence="10" id="KW-1185">Reference proteome</keyword>
<dbReference type="PROSITE" id="PS51718">
    <property type="entry name" value="G_DYNAMIN_2"/>
    <property type="match status" value="1"/>
</dbReference>
<dbReference type="SMART" id="SM00302">
    <property type="entry name" value="GED"/>
    <property type="match status" value="1"/>
</dbReference>
<dbReference type="Gene3D" id="1.20.120.1240">
    <property type="entry name" value="Dynamin, middle domain"/>
    <property type="match status" value="1"/>
</dbReference>
<dbReference type="GO" id="GO:0003924">
    <property type="term" value="F:GTPase activity"/>
    <property type="evidence" value="ECO:0007669"/>
    <property type="project" value="InterPro"/>
</dbReference>
<organism evidence="9 10">
    <name type="scientific">Ustilaginoidea virens</name>
    <name type="common">Rice false smut fungus</name>
    <name type="synonym">Villosiclava virens</name>
    <dbReference type="NCBI Taxonomy" id="1159556"/>
    <lineage>
        <taxon>Eukaryota</taxon>
        <taxon>Fungi</taxon>
        <taxon>Dikarya</taxon>
        <taxon>Ascomycota</taxon>
        <taxon>Pezizomycotina</taxon>
        <taxon>Sordariomycetes</taxon>
        <taxon>Hypocreomycetidae</taxon>
        <taxon>Hypocreales</taxon>
        <taxon>Clavicipitaceae</taxon>
        <taxon>Ustilaginoidea</taxon>
    </lineage>
</organism>
<feature type="region of interest" description="Disordered" evidence="6">
    <location>
        <begin position="537"/>
        <end position="568"/>
    </location>
</feature>
<evidence type="ECO:0000313" key="10">
    <source>
        <dbReference type="Proteomes" id="UP000027002"/>
    </source>
</evidence>
<evidence type="ECO:0000259" key="7">
    <source>
        <dbReference type="PROSITE" id="PS51388"/>
    </source>
</evidence>
<evidence type="ECO:0000256" key="6">
    <source>
        <dbReference type="SAM" id="MobiDB-lite"/>
    </source>
</evidence>
<dbReference type="PANTHER" id="PTHR11566:SF220">
    <property type="entry name" value="VACUOLAR PROTEIN SORTING-ASSOCIATED PROTEIN 1"/>
    <property type="match status" value="1"/>
</dbReference>
<dbReference type="PANTHER" id="PTHR11566">
    <property type="entry name" value="DYNAMIN"/>
    <property type="match status" value="1"/>
</dbReference>
<reference evidence="9" key="1">
    <citation type="submission" date="2020-03" db="EMBL/GenBank/DDBJ databases">
        <title>A mixture of massive structural variations and highly conserved coding sequences in Ustilaginoidea virens genome.</title>
        <authorList>
            <person name="Zhang K."/>
            <person name="Zhao Z."/>
            <person name="Zhang Z."/>
            <person name="Li Y."/>
            <person name="Hsiang T."/>
            <person name="Sun W."/>
        </authorList>
    </citation>
    <scope>NUCLEOTIDE SEQUENCE</scope>
    <source>
        <strain evidence="9">UV-8b</strain>
    </source>
</reference>
<dbReference type="GO" id="GO:0005777">
    <property type="term" value="C:peroxisome"/>
    <property type="evidence" value="ECO:0007669"/>
    <property type="project" value="TreeGrafter"/>
</dbReference>
<gene>
    <name evidence="9" type="ORF">UV8b_03827</name>
</gene>
<dbReference type="Pfam" id="PF02212">
    <property type="entry name" value="GED"/>
    <property type="match status" value="1"/>
</dbReference>
<dbReference type="PROSITE" id="PS00410">
    <property type="entry name" value="G_DYNAMIN_1"/>
    <property type="match status" value="1"/>
</dbReference>
<dbReference type="CDD" id="cd08771">
    <property type="entry name" value="DLP_1"/>
    <property type="match status" value="1"/>
</dbReference>
<dbReference type="InterPro" id="IPR030381">
    <property type="entry name" value="G_DYNAMIN_dom"/>
</dbReference>
<dbReference type="GO" id="GO:0016020">
    <property type="term" value="C:membrane"/>
    <property type="evidence" value="ECO:0007669"/>
    <property type="project" value="TreeGrafter"/>
</dbReference>
<dbReference type="InterPro" id="IPR019762">
    <property type="entry name" value="Dynamin_GTPase_CS"/>
</dbReference>
<evidence type="ECO:0000256" key="3">
    <source>
        <dbReference type="ARBA" id="ARBA00023175"/>
    </source>
</evidence>
<dbReference type="GO" id="GO:0008017">
    <property type="term" value="F:microtubule binding"/>
    <property type="evidence" value="ECO:0007669"/>
    <property type="project" value="TreeGrafter"/>
</dbReference>
<dbReference type="Pfam" id="PF01031">
    <property type="entry name" value="Dynamin_M"/>
    <property type="match status" value="1"/>
</dbReference>
<evidence type="ECO:0000259" key="8">
    <source>
        <dbReference type="PROSITE" id="PS51718"/>
    </source>
</evidence>
<dbReference type="Proteomes" id="UP000027002">
    <property type="component" value="Chromosome 3"/>
</dbReference>
<dbReference type="FunFam" id="3.40.50.300:FF:000473">
    <property type="entry name" value="Vacuolar sorting-associated 1 protein"/>
    <property type="match status" value="1"/>
</dbReference>